<protein>
    <submittedName>
        <fullName evidence="2">Uncharacterized protein</fullName>
    </submittedName>
</protein>
<name>A0A0L7QZQ7_9HYME</name>
<reference evidence="2 3" key="1">
    <citation type="submission" date="2015-07" db="EMBL/GenBank/DDBJ databases">
        <title>The genome of Habropoda laboriosa.</title>
        <authorList>
            <person name="Pan H."/>
            <person name="Kapheim K."/>
        </authorList>
    </citation>
    <scope>NUCLEOTIDE SEQUENCE [LARGE SCALE GENOMIC DNA]</scope>
    <source>
        <strain evidence="2">0110345459</strain>
    </source>
</reference>
<feature type="compositionally biased region" description="Basic and acidic residues" evidence="1">
    <location>
        <begin position="38"/>
        <end position="51"/>
    </location>
</feature>
<evidence type="ECO:0000256" key="1">
    <source>
        <dbReference type="SAM" id="MobiDB-lite"/>
    </source>
</evidence>
<feature type="region of interest" description="Disordered" evidence="1">
    <location>
        <begin position="100"/>
        <end position="120"/>
    </location>
</feature>
<dbReference type="Proteomes" id="UP000053825">
    <property type="component" value="Unassembled WGS sequence"/>
</dbReference>
<evidence type="ECO:0000313" key="2">
    <source>
        <dbReference type="EMBL" id="KOC64095.1"/>
    </source>
</evidence>
<feature type="region of interest" description="Disordered" evidence="1">
    <location>
        <begin position="27"/>
        <end position="51"/>
    </location>
</feature>
<sequence>MAEKKGRKKYFSATIPEQYVSKYLPYRENSGTSRVPGGRKEGRERTVSHERENQLAIRGGWSWSRGGPGPRDFARQFISHYLRQCGYLGAKGRVRFKARRRERGVERGRVRGAGRRGAAR</sequence>
<feature type="compositionally biased region" description="Basic residues" evidence="1">
    <location>
        <begin position="110"/>
        <end position="120"/>
    </location>
</feature>
<accession>A0A0L7QZQ7</accession>
<dbReference type="AlphaFoldDB" id="A0A0L7QZQ7"/>
<proteinExistence type="predicted"/>
<evidence type="ECO:0000313" key="3">
    <source>
        <dbReference type="Proteomes" id="UP000053825"/>
    </source>
</evidence>
<organism evidence="2 3">
    <name type="scientific">Habropoda laboriosa</name>
    <dbReference type="NCBI Taxonomy" id="597456"/>
    <lineage>
        <taxon>Eukaryota</taxon>
        <taxon>Metazoa</taxon>
        <taxon>Ecdysozoa</taxon>
        <taxon>Arthropoda</taxon>
        <taxon>Hexapoda</taxon>
        <taxon>Insecta</taxon>
        <taxon>Pterygota</taxon>
        <taxon>Neoptera</taxon>
        <taxon>Endopterygota</taxon>
        <taxon>Hymenoptera</taxon>
        <taxon>Apocrita</taxon>
        <taxon>Aculeata</taxon>
        <taxon>Apoidea</taxon>
        <taxon>Anthophila</taxon>
        <taxon>Apidae</taxon>
        <taxon>Habropoda</taxon>
    </lineage>
</organism>
<dbReference type="EMBL" id="KQ414676">
    <property type="protein sequence ID" value="KOC64095.1"/>
    <property type="molecule type" value="Genomic_DNA"/>
</dbReference>
<keyword evidence="3" id="KW-1185">Reference proteome</keyword>
<gene>
    <name evidence="2" type="ORF">WH47_02258</name>
</gene>